<dbReference type="Pfam" id="PF02828">
    <property type="entry name" value="L27"/>
    <property type="match status" value="1"/>
</dbReference>
<accession>A0AA39LDM2</accession>
<dbReference type="SUPFAM" id="SSF50156">
    <property type="entry name" value="PDZ domain-like"/>
    <property type="match status" value="1"/>
</dbReference>
<feature type="compositionally biased region" description="Polar residues" evidence="1">
    <location>
        <begin position="915"/>
        <end position="928"/>
    </location>
</feature>
<dbReference type="Pfam" id="PF00595">
    <property type="entry name" value="PDZ"/>
    <property type="match status" value="1"/>
</dbReference>
<comment type="caution">
    <text evidence="4">The sequence shown here is derived from an EMBL/GenBank/DDBJ whole genome shotgun (WGS) entry which is preliminary data.</text>
</comment>
<evidence type="ECO:0000313" key="4">
    <source>
        <dbReference type="EMBL" id="KAK0393423.1"/>
    </source>
</evidence>
<evidence type="ECO:0000256" key="1">
    <source>
        <dbReference type="SAM" id="MobiDB-lite"/>
    </source>
</evidence>
<dbReference type="GO" id="GO:0030054">
    <property type="term" value="C:cell junction"/>
    <property type="evidence" value="ECO:0007669"/>
    <property type="project" value="UniProtKB-ARBA"/>
</dbReference>
<evidence type="ECO:0008006" key="6">
    <source>
        <dbReference type="Google" id="ProtNLM"/>
    </source>
</evidence>
<gene>
    <name evidence="4" type="ORF">QR680_000206</name>
</gene>
<feature type="region of interest" description="Disordered" evidence="1">
    <location>
        <begin position="446"/>
        <end position="562"/>
    </location>
</feature>
<dbReference type="PROSITE" id="PS51022">
    <property type="entry name" value="L27"/>
    <property type="match status" value="1"/>
</dbReference>
<dbReference type="PANTHER" id="PTHR14063">
    <property type="entry name" value="PROTEIN LIN-7 HOMOLOG"/>
    <property type="match status" value="1"/>
</dbReference>
<dbReference type="InterPro" id="IPR004172">
    <property type="entry name" value="L27_dom"/>
</dbReference>
<dbReference type="SUPFAM" id="SSF101288">
    <property type="entry name" value="L27 domain"/>
    <property type="match status" value="1"/>
</dbReference>
<dbReference type="Proteomes" id="UP001175271">
    <property type="component" value="Unassembled WGS sequence"/>
</dbReference>
<protein>
    <recommendedName>
        <fullName evidence="6">PDZ domain-containing protein</fullName>
    </recommendedName>
</protein>
<evidence type="ECO:0000259" key="2">
    <source>
        <dbReference type="PROSITE" id="PS50106"/>
    </source>
</evidence>
<feature type="region of interest" description="Disordered" evidence="1">
    <location>
        <begin position="253"/>
        <end position="283"/>
    </location>
</feature>
<feature type="domain" description="L27" evidence="3">
    <location>
        <begin position="20"/>
        <end position="75"/>
    </location>
</feature>
<dbReference type="InterPro" id="IPR001478">
    <property type="entry name" value="PDZ"/>
</dbReference>
<feature type="compositionally biased region" description="Polar residues" evidence="1">
    <location>
        <begin position="518"/>
        <end position="537"/>
    </location>
</feature>
<dbReference type="SMART" id="SM00228">
    <property type="entry name" value="PDZ"/>
    <property type="match status" value="1"/>
</dbReference>
<organism evidence="4 5">
    <name type="scientific">Steinernema hermaphroditum</name>
    <dbReference type="NCBI Taxonomy" id="289476"/>
    <lineage>
        <taxon>Eukaryota</taxon>
        <taxon>Metazoa</taxon>
        <taxon>Ecdysozoa</taxon>
        <taxon>Nematoda</taxon>
        <taxon>Chromadorea</taxon>
        <taxon>Rhabditida</taxon>
        <taxon>Tylenchina</taxon>
        <taxon>Panagrolaimomorpha</taxon>
        <taxon>Strongyloidoidea</taxon>
        <taxon>Steinernematidae</taxon>
        <taxon>Steinernema</taxon>
    </lineage>
</organism>
<dbReference type="Gene3D" id="1.10.287.650">
    <property type="entry name" value="L27 domain"/>
    <property type="match status" value="1"/>
</dbReference>
<dbReference type="EMBL" id="JAUCMV010000005">
    <property type="protein sequence ID" value="KAK0393423.1"/>
    <property type="molecule type" value="Genomic_DNA"/>
</dbReference>
<feature type="compositionally biased region" description="Polar residues" evidence="1">
    <location>
        <begin position="381"/>
        <end position="397"/>
    </location>
</feature>
<feature type="compositionally biased region" description="Polar residues" evidence="1">
    <location>
        <begin position="491"/>
        <end position="500"/>
    </location>
</feature>
<keyword evidence="5" id="KW-1185">Reference proteome</keyword>
<feature type="compositionally biased region" description="Basic and acidic residues" evidence="1">
    <location>
        <begin position="398"/>
        <end position="407"/>
    </location>
</feature>
<feature type="region of interest" description="Disordered" evidence="1">
    <location>
        <begin position="706"/>
        <end position="768"/>
    </location>
</feature>
<feature type="compositionally biased region" description="Basic and acidic residues" evidence="1">
    <location>
        <begin position="929"/>
        <end position="940"/>
    </location>
</feature>
<feature type="compositionally biased region" description="Polar residues" evidence="1">
    <location>
        <begin position="460"/>
        <end position="482"/>
    </location>
</feature>
<dbReference type="AlphaFoldDB" id="A0AA39LDM2"/>
<feature type="region of interest" description="Disordered" evidence="1">
    <location>
        <begin position="381"/>
        <end position="409"/>
    </location>
</feature>
<name>A0AA39LDM2_9BILA</name>
<feature type="domain" description="PDZ" evidence="2">
    <location>
        <begin position="112"/>
        <end position="194"/>
    </location>
</feature>
<dbReference type="Gene3D" id="2.30.42.10">
    <property type="match status" value="1"/>
</dbReference>
<dbReference type="InterPro" id="IPR036034">
    <property type="entry name" value="PDZ_sf"/>
</dbReference>
<feature type="region of interest" description="Disordered" evidence="1">
    <location>
        <begin position="609"/>
        <end position="648"/>
    </location>
</feature>
<feature type="compositionally biased region" description="Low complexity" evidence="1">
    <location>
        <begin position="850"/>
        <end position="860"/>
    </location>
</feature>
<feature type="compositionally biased region" description="Polar residues" evidence="1">
    <location>
        <begin position="839"/>
        <end position="849"/>
    </location>
</feature>
<dbReference type="SMART" id="SM00569">
    <property type="entry name" value="L27"/>
    <property type="match status" value="1"/>
</dbReference>
<reference evidence="4" key="1">
    <citation type="submission" date="2023-06" db="EMBL/GenBank/DDBJ databases">
        <title>Genomic analysis of the entomopathogenic nematode Steinernema hermaphroditum.</title>
        <authorList>
            <person name="Schwarz E.M."/>
            <person name="Heppert J.K."/>
            <person name="Baniya A."/>
            <person name="Schwartz H.T."/>
            <person name="Tan C.-H."/>
            <person name="Antoshechkin I."/>
            <person name="Sternberg P.W."/>
            <person name="Goodrich-Blair H."/>
            <person name="Dillman A.R."/>
        </authorList>
    </citation>
    <scope>NUCLEOTIDE SEQUENCE</scope>
    <source>
        <strain evidence="4">PS9179</strain>
        <tissue evidence="4">Whole animal</tissue>
    </source>
</reference>
<feature type="region of interest" description="Disordered" evidence="1">
    <location>
        <begin position="808"/>
        <end position="865"/>
    </location>
</feature>
<dbReference type="InterPro" id="IPR051109">
    <property type="entry name" value="MAM_complex_regulator"/>
</dbReference>
<feature type="compositionally biased region" description="Basic and acidic residues" evidence="1">
    <location>
        <begin position="810"/>
        <end position="824"/>
    </location>
</feature>
<dbReference type="InterPro" id="IPR036892">
    <property type="entry name" value="L27_dom_sf"/>
</dbReference>
<dbReference type="PROSITE" id="PS50106">
    <property type="entry name" value="PDZ"/>
    <property type="match status" value="1"/>
</dbReference>
<feature type="region of interest" description="Disordered" evidence="1">
    <location>
        <begin position="893"/>
        <end position="952"/>
    </location>
</feature>
<sequence length="1060" mass="116737">MAETHGAASNASSVERNCRLERDIQRILELTAHLEKSGEISSARLADLRNILQSPFFHAVKEVYEHVYTVDDSFDQNLNQNGFQSTNISPAAAAKATVAAFAAAEGHSHPRIVDLAKTDQGLGFNVMGGREQNSPIYISRIIPGGVADREASLKRGDQLLAVNGVNVERESHEKAVELLKSAQGRVKLVARQVTFPVTLALRSVPTHCCGGTRLRRSEAVGAMGDEHRPQKSDPSDLLSDLLFNIAKDELTKGRQNEYVPTTRQRVAPQPEAPQPSASRVKDPEIVRQIVAARLAKIMGKDPNISSLFKATPRSSPMQVPQSRMSKVIDTETVRQYVRASLFTPNLAEQRTRRNSMSSGIFGDFIAQTAAKVLAEARQGSSIPASQTAATNPNQNVEQESKTSKKNDAQTACDVKVSKLDTTVNEDRPRPKYSGSDILGALLFQTGASPTGKAGQKHSDTASMSDTGAQPPTKSAQQAQSSNDKAERSEPVVQSNVSTTTRQRRPTRNSGRRDILSALLSNKAATPAVQNRQRTPTVGMTPKDTVELSQKQAEPSKPMKEEETPIVDLLKADVLAAMASNSSQHDSDPSDLLVDLMFQEAIEARIQRTNCANRPPPKTEPEAPSKPPPLSPPLEENEERYDPRFVPAGIDPDREFMVAMNKPGGSATSHHNVVRSFRLRKISNHQKPDQIGLRGWMNNCQTISYRKVCRPRSPSPPRRPDLAQEPDQLKPAARKNSNEQPYRSDRRRSSLESLPTPETPASECSTSDDELFADWPKDIDLRLLGDFQKLSIFDGMFDQPAVSGEKVGTVEADRTGQMDKNKEDQVPSSTREQPVIENAQCKNPKTPNPETSTSSLTSSDSAKVPCQQPVSKTLLDKPSELVAPTVEPFQCQNTAPQVRPSHAASQRPASPLRTPLPQTMPTTIPSTGDDSGHHSSRDRGDQPSSPKRRRGLHYDYENDVPIIRGFNSGFGALMREGCYPSLMRELDAIRARYNPSRATKDKVMRLINENGGRRLTIGQIEELIDRTPEEFQDEICAEFTECVKKHLRDVFKKYDRQGFGS</sequence>
<dbReference type="InterPro" id="IPR014775">
    <property type="entry name" value="L27_C"/>
</dbReference>
<evidence type="ECO:0000259" key="3">
    <source>
        <dbReference type="PROSITE" id="PS51022"/>
    </source>
</evidence>
<dbReference type="CDD" id="cd06796">
    <property type="entry name" value="PDZ_Lin-7-like"/>
    <property type="match status" value="1"/>
</dbReference>
<proteinExistence type="predicted"/>
<evidence type="ECO:0000313" key="5">
    <source>
        <dbReference type="Proteomes" id="UP001175271"/>
    </source>
</evidence>